<dbReference type="AlphaFoldDB" id="A0A8H5FJF9"/>
<keyword evidence="3" id="KW-1185">Reference proteome</keyword>
<reference evidence="2 3" key="1">
    <citation type="journal article" date="2020" name="ISME J.">
        <title>Uncovering the hidden diversity of litter-decomposition mechanisms in mushroom-forming fungi.</title>
        <authorList>
            <person name="Floudas D."/>
            <person name="Bentzer J."/>
            <person name="Ahren D."/>
            <person name="Johansson T."/>
            <person name="Persson P."/>
            <person name="Tunlid A."/>
        </authorList>
    </citation>
    <scope>NUCLEOTIDE SEQUENCE [LARGE SCALE GENOMIC DNA]</scope>
    <source>
        <strain evidence="2 3">CBS 175.51</strain>
    </source>
</reference>
<evidence type="ECO:0000313" key="3">
    <source>
        <dbReference type="Proteomes" id="UP000541558"/>
    </source>
</evidence>
<comment type="caution">
    <text evidence="2">The sequence shown here is derived from an EMBL/GenBank/DDBJ whole genome shotgun (WGS) entry which is preliminary data.</text>
</comment>
<sequence>MKTASTSQLLDKTIEAMQAYALSRQILSYRNLRRWGRKCSGSQDDMRTTFVWLYLRLNCLTGDSRKTISSRIYRATKEAAVNMPCRRSRSIVAPCVTTPGQLDEGLVGQLGLTKSLFNDTRTFGDDDYLQLELLLTLNPHDNSFSVLGTGVPPKVHSETGPVVDDMSVYLSAARFQITFEGSPFAGGSFNIDAPWTHCSYSTVRLLKRDGEVLRTIQVRLVSHGKRYNRIAKCTLPDDLFELLTFDDLHDAVIEHTLPLNTNSIFVLNALYPVSPQARPFSAVVVKYLLDCTPDLSSTPSTCTLPDSSRPSGTCSDITSLHDSS</sequence>
<name>A0A8H5FJF9_9AGAR</name>
<feature type="region of interest" description="Disordered" evidence="1">
    <location>
        <begin position="300"/>
        <end position="324"/>
    </location>
</feature>
<gene>
    <name evidence="2" type="ORF">D9611_012750</name>
</gene>
<evidence type="ECO:0000256" key="1">
    <source>
        <dbReference type="SAM" id="MobiDB-lite"/>
    </source>
</evidence>
<dbReference type="EMBL" id="JAACJK010000012">
    <property type="protein sequence ID" value="KAF5338638.1"/>
    <property type="molecule type" value="Genomic_DNA"/>
</dbReference>
<dbReference type="Proteomes" id="UP000541558">
    <property type="component" value="Unassembled WGS sequence"/>
</dbReference>
<evidence type="ECO:0000313" key="2">
    <source>
        <dbReference type="EMBL" id="KAF5338638.1"/>
    </source>
</evidence>
<organism evidence="2 3">
    <name type="scientific">Ephemerocybe angulata</name>
    <dbReference type="NCBI Taxonomy" id="980116"/>
    <lineage>
        <taxon>Eukaryota</taxon>
        <taxon>Fungi</taxon>
        <taxon>Dikarya</taxon>
        <taxon>Basidiomycota</taxon>
        <taxon>Agaricomycotina</taxon>
        <taxon>Agaricomycetes</taxon>
        <taxon>Agaricomycetidae</taxon>
        <taxon>Agaricales</taxon>
        <taxon>Agaricineae</taxon>
        <taxon>Psathyrellaceae</taxon>
        <taxon>Ephemerocybe</taxon>
    </lineage>
</organism>
<accession>A0A8H5FJF9</accession>
<protein>
    <submittedName>
        <fullName evidence="2">Uncharacterized protein</fullName>
    </submittedName>
</protein>
<proteinExistence type="predicted"/>
<dbReference type="OrthoDB" id="10517826at2759"/>